<feature type="compositionally biased region" description="Polar residues" evidence="1">
    <location>
        <begin position="779"/>
        <end position="788"/>
    </location>
</feature>
<feature type="region of interest" description="Disordered" evidence="1">
    <location>
        <begin position="1292"/>
        <end position="1370"/>
    </location>
</feature>
<feature type="region of interest" description="Disordered" evidence="1">
    <location>
        <begin position="858"/>
        <end position="883"/>
    </location>
</feature>
<dbReference type="STRING" id="33097.A0A150GKD0"/>
<evidence type="ECO:0000313" key="2">
    <source>
        <dbReference type="EMBL" id="KXZ50244.1"/>
    </source>
</evidence>
<keyword evidence="3" id="KW-1185">Reference proteome</keyword>
<gene>
    <name evidence="2" type="ORF">GPECTOR_17g882</name>
</gene>
<organism evidence="2 3">
    <name type="scientific">Gonium pectorale</name>
    <name type="common">Green alga</name>
    <dbReference type="NCBI Taxonomy" id="33097"/>
    <lineage>
        <taxon>Eukaryota</taxon>
        <taxon>Viridiplantae</taxon>
        <taxon>Chlorophyta</taxon>
        <taxon>core chlorophytes</taxon>
        <taxon>Chlorophyceae</taxon>
        <taxon>CS clade</taxon>
        <taxon>Chlamydomonadales</taxon>
        <taxon>Volvocaceae</taxon>
        <taxon>Gonium</taxon>
    </lineage>
</organism>
<feature type="compositionally biased region" description="Low complexity" evidence="1">
    <location>
        <begin position="1393"/>
        <end position="1404"/>
    </location>
</feature>
<feature type="region of interest" description="Disordered" evidence="1">
    <location>
        <begin position="48"/>
        <end position="139"/>
    </location>
</feature>
<feature type="region of interest" description="Disordered" evidence="1">
    <location>
        <begin position="976"/>
        <end position="1090"/>
    </location>
</feature>
<feature type="region of interest" description="Disordered" evidence="1">
    <location>
        <begin position="1174"/>
        <end position="1195"/>
    </location>
</feature>
<feature type="compositionally biased region" description="Gly residues" evidence="1">
    <location>
        <begin position="1343"/>
        <end position="1353"/>
    </location>
</feature>
<dbReference type="Gene3D" id="1.10.150.50">
    <property type="entry name" value="Transcription Factor, Ets-1"/>
    <property type="match status" value="1"/>
</dbReference>
<feature type="compositionally biased region" description="Gly residues" evidence="1">
    <location>
        <begin position="1182"/>
        <end position="1194"/>
    </location>
</feature>
<feature type="region of interest" description="Disordered" evidence="1">
    <location>
        <begin position="196"/>
        <end position="291"/>
    </location>
</feature>
<feature type="compositionally biased region" description="Polar residues" evidence="1">
    <location>
        <begin position="807"/>
        <end position="817"/>
    </location>
</feature>
<feature type="region of interest" description="Disordered" evidence="1">
    <location>
        <begin position="1224"/>
        <end position="1263"/>
    </location>
</feature>
<sequence>MAFEDAGFSDWDLLSCLTEADLDAITTHTGTVIAPGHRKKLLMASRQMGQSGAGMPISPLLGSARRYSHTSNPGNGHGSRAGGLAAAASAALDRRSGGRRPSGTASRVPSHHSHYGTSGHNSHPSHHYHPHHAAQSRNATDDGMISGRRARVPASGLLLQSRNSSRNSLFNGGGGNGGLAHAIGYIASPSGTLNDAVGHGGGGGGADERSLRSGPSGGAGGHSTAHAMGVLGGDSIGDVWPALDGRPSPAEPISPHPAAPPPSVSPVPAAGGSPGQPPPRQRKRWSVSQQASRGALINGSGPYGYGGSVVGVGAGGGGAAAAAAAIRPASASSAGCWPEVDGGGGGRVPQPDFDGGSQASAGDVATPSRPVSRLSTPRTALAAAGPGTSPRPRGFADTAEAAQSQPYNLQAGVIVAAASAGLTPAGAPVTPAHGRRTGPGADSTLHNWANGGAPPSPLREPSSGGRFPVSGGGGGGGAADAHPHGLSPTPPGGAWALHPDTPTSTAVLPKDDNTGPGSGGGGAAATPTRGTSAGGGSAIPRFVRAIAGWAVPSGGTPAAAAAAIGSTAGPAGIAAGVNHRRRSGDHSQSPQQKRRSTLADIQTHMQQQDAAPPQQAAGRWPRSAGPGSGAARRRLEAGGAVGGVNGVGLALPGAADRSASPDVPVPRVAAADEPPSVAVASALRGGRGSSRQMLLTPDVGPRPGPWDQDSALCIRGRGYRAATPSIENSSSHAGSRAGTGPGDPDNVLPSSPAAAAAAAARGGGWPFVMPQLPQPGGRVSNNGTSGSRPVSGKPGAGGAGAGGGPDSQGSVAASGSTAPVAPSGSPFSRLSPLAEANGSRGDGCTSNASLLLETVASEGTSTATTRRAPPVHSSRPPGWRPSAEDMAVDPSAIAMAAAATAGYSIDDSTDADITPDELAATIGGAARPPRVQIVHAGNGTSPYLPYDWARGGGGGGGGGAAGGGGGMSLWPAMPLQPPTRSRPFTGSPGGSNAQITIDGGLAPGPGVNRVGVMELLHPESPGPSRSPHPSAVIRGEPPGISPTASGVGAGDDDAGSDGGGDSERASAGGGGKPVGDGTSAGPPRPTPGRQLDLEVLADQVSRIMSHLSHITDPSTSEDGALDAGDGVDGMSVHASAPAFGRRAQQGLAGGAAAAAATAAALVVAASADGLRGGAASPLGHQAGPGGRPRSGRLGGRMEAMDRKRQELQELHRDLVTRVAALAAHPHPETHAAPDRARAQSAGIRGAGNGPSRLSATGSTAGDGGAAEALAEVEARIRSKLAELAALTVGPDARGAARGSSNGSTAGAGDAPRKRSLDLFTADGDNTRSGSERSQRPRLQPGTPAGGADGGGRPMGAAAAGRGRERERRRAEEVALHEEVLAVLGARKRSALAGRRGSGSPRVSGSGSGTDVEMGHAAGGGGGGGGNDAPPAARSTLRPGSNLQPLREHGLAVSDGSATVTGLAAADGGGAVLAEKHESLRAELLAIESKIRARVRESGSAATTRRA</sequence>
<proteinExistence type="predicted"/>
<feature type="region of interest" description="Disordered" evidence="1">
    <location>
        <begin position="1389"/>
        <end position="1443"/>
    </location>
</feature>
<evidence type="ECO:0000256" key="1">
    <source>
        <dbReference type="SAM" id="MobiDB-lite"/>
    </source>
</evidence>
<feature type="compositionally biased region" description="Low complexity" evidence="1">
    <location>
        <begin position="82"/>
        <end position="91"/>
    </location>
</feature>
<reference evidence="3" key="1">
    <citation type="journal article" date="2016" name="Nat. Commun.">
        <title>The Gonium pectorale genome demonstrates co-option of cell cycle regulation during the evolution of multicellularity.</title>
        <authorList>
            <person name="Hanschen E.R."/>
            <person name="Marriage T.N."/>
            <person name="Ferris P.J."/>
            <person name="Hamaji T."/>
            <person name="Toyoda A."/>
            <person name="Fujiyama A."/>
            <person name="Neme R."/>
            <person name="Noguchi H."/>
            <person name="Minakuchi Y."/>
            <person name="Suzuki M."/>
            <person name="Kawai-Toyooka H."/>
            <person name="Smith D.R."/>
            <person name="Sparks H."/>
            <person name="Anderson J."/>
            <person name="Bakaric R."/>
            <person name="Luria V."/>
            <person name="Karger A."/>
            <person name="Kirschner M.W."/>
            <person name="Durand P.M."/>
            <person name="Michod R.E."/>
            <person name="Nozaki H."/>
            <person name="Olson B.J."/>
        </authorList>
    </citation>
    <scope>NUCLEOTIDE SEQUENCE [LARGE SCALE GENOMIC DNA]</scope>
    <source>
        <strain evidence="3">NIES-2863</strain>
    </source>
</reference>
<feature type="region of interest" description="Disordered" evidence="1">
    <location>
        <begin position="683"/>
        <end position="710"/>
    </location>
</feature>
<name>A0A150GKD0_GONPE</name>
<feature type="compositionally biased region" description="Low complexity" evidence="1">
    <location>
        <begin position="606"/>
        <end position="617"/>
    </location>
</feature>
<dbReference type="EMBL" id="LSYV01000018">
    <property type="protein sequence ID" value="KXZ50244.1"/>
    <property type="molecule type" value="Genomic_DNA"/>
</dbReference>
<dbReference type="Proteomes" id="UP000075714">
    <property type="component" value="Unassembled WGS sequence"/>
</dbReference>
<evidence type="ECO:0000313" key="3">
    <source>
        <dbReference type="Proteomes" id="UP000075714"/>
    </source>
</evidence>
<feature type="compositionally biased region" description="Basic residues" evidence="1">
    <location>
        <begin position="123"/>
        <end position="134"/>
    </location>
</feature>
<feature type="compositionally biased region" description="Basic and acidic residues" evidence="1">
    <location>
        <begin position="1361"/>
        <end position="1370"/>
    </location>
</feature>
<comment type="caution">
    <text evidence="2">The sequence shown here is derived from an EMBL/GenBank/DDBJ whole genome shotgun (WGS) entry which is preliminary data.</text>
</comment>
<feature type="compositionally biased region" description="Basic and acidic residues" evidence="1">
    <location>
        <begin position="1225"/>
        <end position="1237"/>
    </location>
</feature>
<feature type="region of interest" description="Disordered" evidence="1">
    <location>
        <begin position="333"/>
        <end position="402"/>
    </location>
</feature>
<feature type="region of interest" description="Disordered" evidence="1">
    <location>
        <begin position="572"/>
        <end position="632"/>
    </location>
</feature>
<dbReference type="InterPro" id="IPR013761">
    <property type="entry name" value="SAM/pointed_sf"/>
</dbReference>
<feature type="compositionally biased region" description="Low complexity" evidence="1">
    <location>
        <begin position="1254"/>
        <end position="1263"/>
    </location>
</feature>
<protein>
    <recommendedName>
        <fullName evidence="4">SAM domain-containing protein</fullName>
    </recommendedName>
</protein>
<feature type="compositionally biased region" description="Polar residues" evidence="1">
    <location>
        <begin position="978"/>
        <end position="995"/>
    </location>
</feature>
<feature type="compositionally biased region" description="Gly residues" evidence="1">
    <location>
        <begin position="1416"/>
        <end position="1426"/>
    </location>
</feature>
<dbReference type="OrthoDB" id="548475at2759"/>
<feature type="compositionally biased region" description="Pro residues" evidence="1">
    <location>
        <begin position="249"/>
        <end position="265"/>
    </location>
</feature>
<feature type="region of interest" description="Disordered" evidence="1">
    <location>
        <begin position="426"/>
        <end position="536"/>
    </location>
</feature>
<feature type="region of interest" description="Disordered" evidence="1">
    <location>
        <begin position="723"/>
        <end position="845"/>
    </location>
</feature>
<feature type="compositionally biased region" description="Gly residues" evidence="1">
    <location>
        <begin position="794"/>
        <end position="806"/>
    </location>
</feature>
<evidence type="ECO:0008006" key="4">
    <source>
        <dbReference type="Google" id="ProtNLM"/>
    </source>
</evidence>
<accession>A0A150GKD0</accession>